<evidence type="ECO:0000256" key="6">
    <source>
        <dbReference type="ARBA" id="ARBA00022862"/>
    </source>
</evidence>
<comment type="caution">
    <text evidence="10">The sequence shown here is derived from an EMBL/GenBank/DDBJ whole genome shotgun (WGS) entry which is preliminary data.</text>
</comment>
<evidence type="ECO:0000313" key="11">
    <source>
        <dbReference type="Proteomes" id="UP001140453"/>
    </source>
</evidence>
<comment type="catalytic activity">
    <reaction evidence="7">
        <text>2 superoxide + 2 H(+) = H2O2 + O2</text>
        <dbReference type="Rhea" id="RHEA:20696"/>
        <dbReference type="ChEBI" id="CHEBI:15378"/>
        <dbReference type="ChEBI" id="CHEBI:15379"/>
        <dbReference type="ChEBI" id="CHEBI:16240"/>
        <dbReference type="ChEBI" id="CHEBI:18421"/>
        <dbReference type="EC" id="1.15.1.1"/>
    </reaction>
</comment>
<feature type="region of interest" description="Disordered" evidence="8">
    <location>
        <begin position="221"/>
        <end position="247"/>
    </location>
</feature>
<dbReference type="FunFam" id="2.60.40.200:FF:000007">
    <property type="entry name" value="Cell surface Cu-only superoxide dismutase 5"/>
    <property type="match status" value="1"/>
</dbReference>
<evidence type="ECO:0000256" key="5">
    <source>
        <dbReference type="ARBA" id="ARBA00022525"/>
    </source>
</evidence>
<dbReference type="SUPFAM" id="SSF49329">
    <property type="entry name" value="Cu,Zn superoxide dismutase-like"/>
    <property type="match status" value="1"/>
</dbReference>
<dbReference type="OrthoDB" id="159229at2759"/>
<evidence type="ECO:0000256" key="3">
    <source>
        <dbReference type="ARBA" id="ARBA00010457"/>
    </source>
</evidence>
<comment type="similarity">
    <text evidence="3">Belongs to the Cu-Zn superoxide dismutase family.</text>
</comment>
<name>A0A9W8Z1Y5_9PEZI</name>
<keyword evidence="5" id="KW-0964">Secreted</keyword>
<comment type="subcellular location">
    <subcellularLocation>
        <location evidence="1">Cell envelope</location>
    </subcellularLocation>
    <subcellularLocation>
        <location evidence="2">Secreted</location>
    </subcellularLocation>
</comment>
<keyword evidence="11" id="KW-1185">Reference proteome</keyword>
<dbReference type="GO" id="GO:0046872">
    <property type="term" value="F:metal ion binding"/>
    <property type="evidence" value="ECO:0007669"/>
    <property type="project" value="InterPro"/>
</dbReference>
<organism evidence="10 11">
    <name type="scientific">Gnomoniopsis smithogilvyi</name>
    <dbReference type="NCBI Taxonomy" id="1191159"/>
    <lineage>
        <taxon>Eukaryota</taxon>
        <taxon>Fungi</taxon>
        <taxon>Dikarya</taxon>
        <taxon>Ascomycota</taxon>
        <taxon>Pezizomycotina</taxon>
        <taxon>Sordariomycetes</taxon>
        <taxon>Sordariomycetidae</taxon>
        <taxon>Diaporthales</taxon>
        <taxon>Gnomoniaceae</taxon>
        <taxon>Gnomoniopsis</taxon>
    </lineage>
</organism>
<evidence type="ECO:0000256" key="7">
    <source>
        <dbReference type="ARBA" id="ARBA00049204"/>
    </source>
</evidence>
<dbReference type="PANTHER" id="PTHR20910:SF1">
    <property type="entry name" value="SUPEROXIDE DISMUTASE COPPER_ZINC BINDING DOMAIN-CONTAINING PROTEIN"/>
    <property type="match status" value="1"/>
</dbReference>
<evidence type="ECO:0000256" key="4">
    <source>
        <dbReference type="ARBA" id="ARBA00012682"/>
    </source>
</evidence>
<dbReference type="GO" id="GO:0005576">
    <property type="term" value="C:extracellular region"/>
    <property type="evidence" value="ECO:0007669"/>
    <property type="project" value="UniProtKB-SubCell"/>
</dbReference>
<evidence type="ECO:0000256" key="2">
    <source>
        <dbReference type="ARBA" id="ARBA00004613"/>
    </source>
</evidence>
<proteinExistence type="inferred from homology"/>
<dbReference type="Proteomes" id="UP001140453">
    <property type="component" value="Unassembled WGS sequence"/>
</dbReference>
<keyword evidence="9" id="KW-0732">Signal</keyword>
<feature type="signal peptide" evidence="9">
    <location>
        <begin position="1"/>
        <end position="20"/>
    </location>
</feature>
<keyword evidence="6" id="KW-0049">Antioxidant</keyword>
<reference evidence="10" key="1">
    <citation type="submission" date="2022-10" db="EMBL/GenBank/DDBJ databases">
        <title>Tapping the CABI collections for fungal endophytes: first genome assemblies for Collariella, Neodidymelliopsis, Ascochyta clinopodiicola, Didymella pomorum, Didymosphaeria variabile, Neocosmospora piperis and Neocucurbitaria cava.</title>
        <authorList>
            <person name="Hill R."/>
        </authorList>
    </citation>
    <scope>NUCLEOTIDE SEQUENCE</scope>
    <source>
        <strain evidence="10">IMI 355082</strain>
    </source>
</reference>
<sequence length="279" mass="28861">MHLYITTFSVLAAWTSSAVAQKQEGNYTTGILGNASIISDNPIGASFIATLPDTAFDKAAYPDGGNVKGSIQAVSMPNGEGVMFHVNFSNLPSSGGPFLYHIHDQPVPDDGNCTATLAHLDPYQRGETPACDPTIPETCQVGDLAGKHGKVEVANSGDTFNATYVDNFASTLNGIGAYFGNRSFVFHFANTTRITCANFKPVKDSASACSATTTTTSASSSVTSFTSTTSTTTKTTSTSTGRHNTTTTSSTSFVTVAAAHTHAAKAMVAVGAAGLAFLL</sequence>
<dbReference type="EMBL" id="JAPEVB010000001">
    <property type="protein sequence ID" value="KAJ4397134.1"/>
    <property type="molecule type" value="Genomic_DNA"/>
</dbReference>
<dbReference type="EC" id="1.15.1.1" evidence="4"/>
<evidence type="ECO:0000256" key="9">
    <source>
        <dbReference type="SAM" id="SignalP"/>
    </source>
</evidence>
<feature type="chain" id="PRO_5040783497" description="superoxide dismutase" evidence="9">
    <location>
        <begin position="21"/>
        <end position="279"/>
    </location>
</feature>
<gene>
    <name evidence="10" type="ORF">N0V93_001358</name>
</gene>
<dbReference type="PANTHER" id="PTHR20910">
    <property type="entry name" value="AGAP001623-PA"/>
    <property type="match status" value="1"/>
</dbReference>
<accession>A0A9W8Z1Y5</accession>
<dbReference type="AlphaFoldDB" id="A0A9W8Z1Y5"/>
<dbReference type="InterPro" id="IPR036423">
    <property type="entry name" value="SOD-like_Cu/Zn_dom_sf"/>
</dbReference>
<evidence type="ECO:0000256" key="8">
    <source>
        <dbReference type="SAM" id="MobiDB-lite"/>
    </source>
</evidence>
<protein>
    <recommendedName>
        <fullName evidence="4">superoxide dismutase</fullName>
        <ecNumber evidence="4">1.15.1.1</ecNumber>
    </recommendedName>
</protein>
<evidence type="ECO:0000313" key="10">
    <source>
        <dbReference type="EMBL" id="KAJ4397134.1"/>
    </source>
</evidence>
<dbReference type="GO" id="GO:0004784">
    <property type="term" value="F:superoxide dismutase activity"/>
    <property type="evidence" value="ECO:0007669"/>
    <property type="project" value="UniProtKB-EC"/>
</dbReference>
<evidence type="ECO:0000256" key="1">
    <source>
        <dbReference type="ARBA" id="ARBA00004196"/>
    </source>
</evidence>
<dbReference type="InterPro" id="IPR053257">
    <property type="entry name" value="Cu-only_SOD"/>
</dbReference>
<dbReference type="Gene3D" id="2.60.40.200">
    <property type="entry name" value="Superoxide dismutase, copper/zinc binding domain"/>
    <property type="match status" value="1"/>
</dbReference>